<proteinExistence type="predicted"/>
<feature type="region of interest" description="Disordered" evidence="1">
    <location>
        <begin position="143"/>
        <end position="163"/>
    </location>
</feature>
<evidence type="ECO:0000313" key="3">
    <source>
        <dbReference type="Proteomes" id="UP000295680"/>
    </source>
</evidence>
<protein>
    <submittedName>
        <fullName evidence="2">Uncharacterized protein</fullName>
    </submittedName>
</protein>
<dbReference type="Proteomes" id="UP000295680">
    <property type="component" value="Unassembled WGS sequence"/>
</dbReference>
<accession>A0A4R2JAE0</accession>
<sequence length="163" mass="17503">MIFFPHVCVRRYRGPIWVAQNAQGDAMTDPILLTMAAALAGDVQVGDDAAWAALSDIVDTKPQIAAALAEVREQRSSAESIDSLAQRLQEASTDDADFAGRLSDAWTTAARGPRVEERGNFVVGPGPIANLVQANEITGLTLGRDTEPTSWLGRFRRGSPDPK</sequence>
<gene>
    <name evidence="2" type="ORF">EV192_110207</name>
</gene>
<name>A0A4R2JAE0_9PSEU</name>
<reference evidence="2 3" key="1">
    <citation type="submission" date="2019-03" db="EMBL/GenBank/DDBJ databases">
        <title>Genomic Encyclopedia of Type Strains, Phase IV (KMG-IV): sequencing the most valuable type-strain genomes for metagenomic binning, comparative biology and taxonomic classification.</title>
        <authorList>
            <person name="Goeker M."/>
        </authorList>
    </citation>
    <scope>NUCLEOTIDE SEQUENCE [LARGE SCALE GENOMIC DNA]</scope>
    <source>
        <strain evidence="2 3">DSM 45934</strain>
    </source>
</reference>
<dbReference type="EMBL" id="SLWS01000010">
    <property type="protein sequence ID" value="TCO53618.1"/>
    <property type="molecule type" value="Genomic_DNA"/>
</dbReference>
<evidence type="ECO:0000256" key="1">
    <source>
        <dbReference type="SAM" id="MobiDB-lite"/>
    </source>
</evidence>
<keyword evidence="3" id="KW-1185">Reference proteome</keyword>
<dbReference type="AlphaFoldDB" id="A0A4R2JAE0"/>
<comment type="caution">
    <text evidence="2">The sequence shown here is derived from an EMBL/GenBank/DDBJ whole genome shotgun (WGS) entry which is preliminary data.</text>
</comment>
<evidence type="ECO:0000313" key="2">
    <source>
        <dbReference type="EMBL" id="TCO53618.1"/>
    </source>
</evidence>
<organism evidence="2 3">
    <name type="scientific">Actinocrispum wychmicini</name>
    <dbReference type="NCBI Taxonomy" id="1213861"/>
    <lineage>
        <taxon>Bacteria</taxon>
        <taxon>Bacillati</taxon>
        <taxon>Actinomycetota</taxon>
        <taxon>Actinomycetes</taxon>
        <taxon>Pseudonocardiales</taxon>
        <taxon>Pseudonocardiaceae</taxon>
        <taxon>Actinocrispum</taxon>
    </lineage>
</organism>